<dbReference type="EMBL" id="DSZZ01000331">
    <property type="protein sequence ID" value="HGU53257.1"/>
    <property type="molecule type" value="Genomic_DNA"/>
</dbReference>
<evidence type="ECO:0000256" key="1">
    <source>
        <dbReference type="HAMAP-Rule" id="MF_00771"/>
    </source>
</evidence>
<dbReference type="PANTHER" id="PTHR39661">
    <property type="entry name" value="UPF0310 PROTEIN MJECL36"/>
    <property type="match status" value="1"/>
</dbReference>
<dbReference type="Pfam" id="PF01878">
    <property type="entry name" value="EVE"/>
    <property type="match status" value="1"/>
</dbReference>
<evidence type="ECO:0000259" key="2">
    <source>
        <dbReference type="Pfam" id="PF01878"/>
    </source>
</evidence>
<dbReference type="HAMAP" id="MF_00771">
    <property type="entry name" value="UPF0310"/>
    <property type="match status" value="1"/>
</dbReference>
<dbReference type="AlphaFoldDB" id="A0A7V4KDW6"/>
<comment type="caution">
    <text evidence="3">The sequence shown here is derived from an EMBL/GenBank/DDBJ whole genome shotgun (WGS) entry which is preliminary data.</text>
</comment>
<dbReference type="PANTHER" id="PTHR39661:SF1">
    <property type="entry name" value="UPF0310 PROTEIN MJECL36"/>
    <property type="match status" value="1"/>
</dbReference>
<dbReference type="InterPro" id="IPR015947">
    <property type="entry name" value="PUA-like_sf"/>
</dbReference>
<dbReference type="CDD" id="cd21132">
    <property type="entry name" value="EVE-like"/>
    <property type="match status" value="1"/>
</dbReference>
<proteinExistence type="inferred from homology"/>
<accession>A0A7V4KDW6</accession>
<dbReference type="NCBIfam" id="NF002008">
    <property type="entry name" value="PRK00809.1"/>
    <property type="match status" value="1"/>
</dbReference>
<sequence>MTYWICITNSDNWEVIKKENVWGTSDAHRNTISRVKPGDKLVIYGIQEKTVDGRILEPRIYGIFEVVSNVYRDGKRIFKSKSGETFPNRIRVKPIRVPDKPLEFKPLIDKMEFIKNKKKWNTHLFGRAMREIPEKDYRSIEAMLSE</sequence>
<dbReference type="InterPro" id="IPR022996">
    <property type="entry name" value="UPF0310"/>
</dbReference>
<dbReference type="Gene3D" id="3.10.590.10">
    <property type="entry name" value="ph1033 like domains"/>
    <property type="match status" value="1"/>
</dbReference>
<dbReference type="InterPro" id="IPR002740">
    <property type="entry name" value="EVE_domain"/>
</dbReference>
<name>A0A7V4KDW6_FERPE</name>
<organism evidence="3">
    <name type="scientific">Fervidobacterium pennivorans</name>
    <dbReference type="NCBI Taxonomy" id="93466"/>
    <lineage>
        <taxon>Bacteria</taxon>
        <taxon>Thermotogati</taxon>
        <taxon>Thermotogota</taxon>
        <taxon>Thermotogae</taxon>
        <taxon>Thermotogales</taxon>
        <taxon>Fervidobacteriaceae</taxon>
        <taxon>Fervidobacterium</taxon>
    </lineage>
</organism>
<evidence type="ECO:0000313" key="3">
    <source>
        <dbReference type="EMBL" id="HGU53257.1"/>
    </source>
</evidence>
<protein>
    <recommendedName>
        <fullName evidence="1">UPF0310 protein ENT78_07045</fullName>
    </recommendedName>
</protein>
<reference evidence="3" key="1">
    <citation type="journal article" date="2020" name="mSystems">
        <title>Genome- and Community-Level Interaction Insights into Carbon Utilization and Element Cycling Functions of Hydrothermarchaeota in Hydrothermal Sediment.</title>
        <authorList>
            <person name="Zhou Z."/>
            <person name="Liu Y."/>
            <person name="Xu W."/>
            <person name="Pan J."/>
            <person name="Luo Z.H."/>
            <person name="Li M."/>
        </authorList>
    </citation>
    <scope>NUCLEOTIDE SEQUENCE [LARGE SCALE GENOMIC DNA]</scope>
    <source>
        <strain evidence="3">SpSt-61</strain>
    </source>
</reference>
<comment type="similarity">
    <text evidence="1">Belongs to the UPF0310 family.</text>
</comment>
<dbReference type="SUPFAM" id="SSF88697">
    <property type="entry name" value="PUA domain-like"/>
    <property type="match status" value="1"/>
</dbReference>
<gene>
    <name evidence="3" type="ORF">ENT78_07045</name>
</gene>
<feature type="domain" description="EVE" evidence="2">
    <location>
        <begin position="2"/>
        <end position="143"/>
    </location>
</feature>